<dbReference type="Proteomes" id="UP000599578">
    <property type="component" value="Unassembled WGS sequence"/>
</dbReference>
<comment type="caution">
    <text evidence="1">The sequence shown here is derived from an EMBL/GenBank/DDBJ whole genome shotgun (WGS) entry which is preliminary data.</text>
</comment>
<sequence length="163" mass="17987">MNLYRPGVFWFSKVVGILLLVGSSTVFSQSKQEHVHQMAHSVMPFDIKKTLHIFKMTQSGGVQRVIAKDADAQDQIALIQQHLRHEAQRFQHGDYSDPATLHGADMPGLRALQAGSSDIKVSYAALPAGAEITFETSDLHLITAIHRWFGAQLSEHGTDAKAE</sequence>
<keyword evidence="2" id="KW-1185">Reference proteome</keyword>
<evidence type="ECO:0008006" key="3">
    <source>
        <dbReference type="Google" id="ProtNLM"/>
    </source>
</evidence>
<evidence type="ECO:0000313" key="1">
    <source>
        <dbReference type="EMBL" id="GGO80942.1"/>
    </source>
</evidence>
<evidence type="ECO:0000313" key="2">
    <source>
        <dbReference type="Proteomes" id="UP000599578"/>
    </source>
</evidence>
<protein>
    <recommendedName>
        <fullName evidence="3">Aspartate carbamoyltransferase</fullName>
    </recommendedName>
</protein>
<proteinExistence type="predicted"/>
<dbReference type="RefSeq" id="WP_229721858.1">
    <property type="nucleotide sequence ID" value="NZ_BMLT01000004.1"/>
</dbReference>
<accession>A0A917ZFL8</accession>
<reference evidence="1 2" key="1">
    <citation type="journal article" date="2014" name="Int. J. Syst. Evol. Microbiol.">
        <title>Complete genome sequence of Corynebacterium casei LMG S-19264T (=DSM 44701T), isolated from a smear-ripened cheese.</title>
        <authorList>
            <consortium name="US DOE Joint Genome Institute (JGI-PGF)"/>
            <person name="Walter F."/>
            <person name="Albersmeier A."/>
            <person name="Kalinowski J."/>
            <person name="Ruckert C."/>
        </authorList>
    </citation>
    <scope>NUCLEOTIDE SEQUENCE [LARGE SCALE GENOMIC DNA]</scope>
    <source>
        <strain evidence="1 2">CGMCC 1.7286</strain>
    </source>
</reference>
<name>A0A917ZFL8_9GAMM</name>
<organism evidence="1 2">
    <name type="scientific">Marinobacterium nitratireducens</name>
    <dbReference type="NCBI Taxonomy" id="518897"/>
    <lineage>
        <taxon>Bacteria</taxon>
        <taxon>Pseudomonadati</taxon>
        <taxon>Pseudomonadota</taxon>
        <taxon>Gammaproteobacteria</taxon>
        <taxon>Oceanospirillales</taxon>
        <taxon>Oceanospirillaceae</taxon>
        <taxon>Marinobacterium</taxon>
    </lineage>
</organism>
<dbReference type="AlphaFoldDB" id="A0A917ZFL8"/>
<dbReference type="EMBL" id="BMLT01000004">
    <property type="protein sequence ID" value="GGO80942.1"/>
    <property type="molecule type" value="Genomic_DNA"/>
</dbReference>
<gene>
    <name evidence="1" type="ORF">GCM10011348_18800</name>
</gene>